<evidence type="ECO:0000256" key="1">
    <source>
        <dbReference type="SAM" id="MobiDB-lite"/>
    </source>
</evidence>
<evidence type="ECO:0000313" key="3">
    <source>
        <dbReference type="Proteomes" id="UP001589627"/>
    </source>
</evidence>
<dbReference type="EMBL" id="JBHLZP010000258">
    <property type="protein sequence ID" value="MFB9836203.1"/>
    <property type="molecule type" value="Genomic_DNA"/>
</dbReference>
<reference evidence="2 3" key="1">
    <citation type="submission" date="2024-09" db="EMBL/GenBank/DDBJ databases">
        <authorList>
            <person name="Sun Q."/>
            <person name="Mori K."/>
        </authorList>
    </citation>
    <scope>NUCLEOTIDE SEQUENCE [LARGE SCALE GENOMIC DNA]</scope>
    <source>
        <strain evidence="2 3">TBRC 0563</strain>
    </source>
</reference>
<sequence length="240" mass="25437">MNGHHDPLDDPHPPAEDRPVAGWPTSGTDQDEQRDAASGEEEPLVGEVWEKDASAEPAGNATGREGEPVSSEETTDAPAEDEAGHGHYGEPFGTEEPIILSDSTADEETADASDAGPAEAPDGATGHEETATDAAEAEPSEAAPTAADELTVDRLIDTDAAERFRKRWRDVKGDFVDDPADAVRQASALTGEAVDELVAALGRLRDRLDGHWGEGEESDTERLRVALRGYGSLIDRVLGH</sequence>
<feature type="region of interest" description="Disordered" evidence="1">
    <location>
        <begin position="1"/>
        <end position="151"/>
    </location>
</feature>
<dbReference type="Proteomes" id="UP001589627">
    <property type="component" value="Unassembled WGS sequence"/>
</dbReference>
<accession>A0ABV5YMD7</accession>
<keyword evidence="3" id="KW-1185">Reference proteome</keyword>
<comment type="caution">
    <text evidence="2">The sequence shown here is derived from an EMBL/GenBank/DDBJ whole genome shotgun (WGS) entry which is preliminary data.</text>
</comment>
<proteinExistence type="predicted"/>
<gene>
    <name evidence="2" type="ORF">ACFFNX_28920</name>
</gene>
<name>A0ABV5YMD7_9ACTN</name>
<feature type="compositionally biased region" description="Low complexity" evidence="1">
    <location>
        <begin position="140"/>
        <end position="149"/>
    </location>
</feature>
<feature type="compositionally biased region" description="Basic and acidic residues" evidence="1">
    <location>
        <begin position="1"/>
        <end position="19"/>
    </location>
</feature>
<evidence type="ECO:0000313" key="2">
    <source>
        <dbReference type="EMBL" id="MFB9836203.1"/>
    </source>
</evidence>
<dbReference type="RefSeq" id="WP_378208842.1">
    <property type="nucleotide sequence ID" value="NZ_JBHLZP010000258.1"/>
</dbReference>
<organism evidence="2 3">
    <name type="scientific">Actinoallomurus acaciae</name>
    <dbReference type="NCBI Taxonomy" id="502577"/>
    <lineage>
        <taxon>Bacteria</taxon>
        <taxon>Bacillati</taxon>
        <taxon>Actinomycetota</taxon>
        <taxon>Actinomycetes</taxon>
        <taxon>Streptosporangiales</taxon>
        <taxon>Thermomonosporaceae</taxon>
        <taxon>Actinoallomurus</taxon>
    </lineage>
</organism>
<protein>
    <submittedName>
        <fullName evidence="2">Uncharacterized protein</fullName>
    </submittedName>
</protein>